<evidence type="ECO:0000313" key="6">
    <source>
        <dbReference type="EMBL" id="ODH39455.1"/>
    </source>
</evidence>
<evidence type="ECO:0000256" key="4">
    <source>
        <dbReference type="SAM" id="MobiDB-lite"/>
    </source>
</evidence>
<dbReference type="AlphaFoldDB" id="A0A1D2JKE3"/>
<dbReference type="VEuPathDB" id="FungiDB:PADG_03845"/>
<reference evidence="6 7" key="1">
    <citation type="submission" date="2016-06" db="EMBL/GenBank/DDBJ databases">
        <authorList>
            <person name="Kjaerup R.B."/>
            <person name="Dalgaard T.S."/>
            <person name="Juul-Madsen H.R."/>
        </authorList>
    </citation>
    <scope>NUCLEOTIDE SEQUENCE [LARGE SCALE GENOMIC DNA]</scope>
    <source>
        <strain evidence="6 7">Pb300</strain>
    </source>
</reference>
<sequence>MSSSSFVSSVFPTYLLHSIPFRKRDVKTTKNTNSTPSDSETPSKPQSPAPSSNDAATNGSGFLHGHKSYLRCARCSAELCLTSQIISKGFTGRHGRAYLVSANQSTDEISISPSSTLQRTSLPNTVTQQPLPRQLVTGAHTVSDITCRFCGSLLGWKYVAAEEDSQKYKIGKFILETKGISICSSWEEGSNSNDCYHDNGDVFGCFCSHRSSGSSSAIQSNGSGNDVEFDSQDEEECEDLFSGIWSPWLAERRRRDRNFERHSLVNSNPAEKILPLHILLLPNAGVSGAISFPLIVNG</sequence>
<organism evidence="6 7">
    <name type="scientific">Paracoccidioides brasiliensis</name>
    <dbReference type="NCBI Taxonomy" id="121759"/>
    <lineage>
        <taxon>Eukaryota</taxon>
        <taxon>Fungi</taxon>
        <taxon>Dikarya</taxon>
        <taxon>Ascomycota</taxon>
        <taxon>Pezizomycotina</taxon>
        <taxon>Eurotiomycetes</taxon>
        <taxon>Eurotiomycetidae</taxon>
        <taxon>Onygenales</taxon>
        <taxon>Ajellomycetaceae</taxon>
        <taxon>Paracoccidioides</taxon>
    </lineage>
</organism>
<evidence type="ECO:0000256" key="1">
    <source>
        <dbReference type="ARBA" id="ARBA00005613"/>
    </source>
</evidence>
<gene>
    <name evidence="6" type="ORF">ACO22_01912</name>
</gene>
<dbReference type="InterPro" id="IPR039058">
    <property type="entry name" value="Yippee_fam"/>
</dbReference>
<dbReference type="InterPro" id="IPR004910">
    <property type="entry name" value="Yippee/Mis18/Cereblon"/>
</dbReference>
<dbReference type="PROSITE" id="PS51792">
    <property type="entry name" value="YIPPEE"/>
    <property type="match status" value="1"/>
</dbReference>
<comment type="similarity">
    <text evidence="1">Belongs to the yippee family.</text>
</comment>
<feature type="compositionally biased region" description="Polar residues" evidence="4">
    <location>
        <begin position="29"/>
        <end position="58"/>
    </location>
</feature>
<accession>A0A1D2JKE3</accession>
<dbReference type="PANTHER" id="PTHR13848">
    <property type="entry name" value="PROTEIN YIPPEE-LIKE CG15309-RELATED"/>
    <property type="match status" value="1"/>
</dbReference>
<protein>
    <recommendedName>
        <fullName evidence="5">Yippee domain-containing protein</fullName>
    </recommendedName>
</protein>
<keyword evidence="3" id="KW-0862">Zinc</keyword>
<dbReference type="GO" id="GO:0046872">
    <property type="term" value="F:metal ion binding"/>
    <property type="evidence" value="ECO:0007669"/>
    <property type="project" value="UniProtKB-KW"/>
</dbReference>
<evidence type="ECO:0000256" key="3">
    <source>
        <dbReference type="ARBA" id="ARBA00022833"/>
    </source>
</evidence>
<comment type="caution">
    <text evidence="6">The sequence shown here is derived from an EMBL/GenBank/DDBJ whole genome shotgun (WGS) entry which is preliminary data.</text>
</comment>
<dbReference type="Pfam" id="PF03226">
    <property type="entry name" value="Yippee-Mis18"/>
    <property type="match status" value="1"/>
</dbReference>
<dbReference type="VEuPathDB" id="FungiDB:PABG_01269"/>
<feature type="domain" description="Yippee" evidence="5">
    <location>
        <begin position="68"/>
        <end position="184"/>
    </location>
</feature>
<dbReference type="InterPro" id="IPR034751">
    <property type="entry name" value="Yippee"/>
</dbReference>
<dbReference type="Proteomes" id="UP000242814">
    <property type="component" value="Unassembled WGS sequence"/>
</dbReference>
<evidence type="ECO:0000313" key="7">
    <source>
        <dbReference type="Proteomes" id="UP000242814"/>
    </source>
</evidence>
<keyword evidence="2" id="KW-0479">Metal-binding</keyword>
<evidence type="ECO:0000256" key="2">
    <source>
        <dbReference type="ARBA" id="ARBA00022723"/>
    </source>
</evidence>
<name>A0A1D2JKE3_PARBR</name>
<feature type="region of interest" description="Disordered" evidence="4">
    <location>
        <begin position="25"/>
        <end position="58"/>
    </location>
</feature>
<dbReference type="EMBL" id="LZYO01000052">
    <property type="protein sequence ID" value="ODH39455.1"/>
    <property type="molecule type" value="Genomic_DNA"/>
</dbReference>
<proteinExistence type="inferred from homology"/>
<evidence type="ECO:0000259" key="5">
    <source>
        <dbReference type="PROSITE" id="PS51792"/>
    </source>
</evidence>